<dbReference type="EMBL" id="JBHSLD010000004">
    <property type="protein sequence ID" value="MFC5380040.1"/>
    <property type="molecule type" value="Genomic_DNA"/>
</dbReference>
<keyword evidence="2 5" id="KW-0479">Metal-binding</keyword>
<dbReference type="Proteomes" id="UP001596122">
    <property type="component" value="Unassembled WGS sequence"/>
</dbReference>
<dbReference type="InterPro" id="IPR002328">
    <property type="entry name" value="ADH_Zn_CS"/>
</dbReference>
<proteinExistence type="inferred from homology"/>
<evidence type="ECO:0000256" key="1">
    <source>
        <dbReference type="ARBA" id="ARBA00001947"/>
    </source>
</evidence>
<dbReference type="InterPro" id="IPR020843">
    <property type="entry name" value="ER"/>
</dbReference>
<dbReference type="Pfam" id="PF00107">
    <property type="entry name" value="ADH_zinc_N"/>
    <property type="match status" value="1"/>
</dbReference>
<dbReference type="RefSeq" id="WP_340271378.1">
    <property type="nucleotide sequence ID" value="NZ_JBBEOG010000011.1"/>
</dbReference>
<evidence type="ECO:0000313" key="7">
    <source>
        <dbReference type="EMBL" id="MFC5380040.1"/>
    </source>
</evidence>
<evidence type="ECO:0000256" key="5">
    <source>
        <dbReference type="RuleBase" id="RU361277"/>
    </source>
</evidence>
<dbReference type="InterPro" id="IPR013149">
    <property type="entry name" value="ADH-like_C"/>
</dbReference>
<comment type="cofactor">
    <cofactor evidence="1 5">
        <name>Zn(2+)</name>
        <dbReference type="ChEBI" id="CHEBI:29105"/>
    </cofactor>
</comment>
<dbReference type="SMART" id="SM00829">
    <property type="entry name" value="PKS_ER"/>
    <property type="match status" value="1"/>
</dbReference>
<dbReference type="Pfam" id="PF08240">
    <property type="entry name" value="ADH_N"/>
    <property type="match status" value="1"/>
</dbReference>
<dbReference type="InterPro" id="IPR036291">
    <property type="entry name" value="NAD(P)-bd_dom_sf"/>
</dbReference>
<evidence type="ECO:0000313" key="8">
    <source>
        <dbReference type="Proteomes" id="UP001596122"/>
    </source>
</evidence>
<dbReference type="PANTHER" id="PTHR43401:SF5">
    <property type="entry name" value="ALCOHOL DEHYDROGENASE-RELATED"/>
    <property type="match status" value="1"/>
</dbReference>
<evidence type="ECO:0000256" key="4">
    <source>
        <dbReference type="ARBA" id="ARBA00023002"/>
    </source>
</evidence>
<dbReference type="PANTHER" id="PTHR43401">
    <property type="entry name" value="L-THREONINE 3-DEHYDROGENASE"/>
    <property type="match status" value="1"/>
</dbReference>
<name>A0ABW0GLP0_9MICO</name>
<evidence type="ECO:0000256" key="3">
    <source>
        <dbReference type="ARBA" id="ARBA00022833"/>
    </source>
</evidence>
<keyword evidence="3 5" id="KW-0862">Zinc</keyword>
<feature type="domain" description="Enoyl reductase (ER)" evidence="6">
    <location>
        <begin position="10"/>
        <end position="345"/>
    </location>
</feature>
<protein>
    <submittedName>
        <fullName evidence="7">Alcohol dehydrogenase catalytic domain-containing protein</fullName>
    </submittedName>
</protein>
<evidence type="ECO:0000259" key="6">
    <source>
        <dbReference type="SMART" id="SM00829"/>
    </source>
</evidence>
<dbReference type="PROSITE" id="PS00059">
    <property type="entry name" value="ADH_ZINC"/>
    <property type="match status" value="1"/>
</dbReference>
<evidence type="ECO:0000256" key="2">
    <source>
        <dbReference type="ARBA" id="ARBA00022723"/>
    </source>
</evidence>
<dbReference type="InterPro" id="IPR011032">
    <property type="entry name" value="GroES-like_sf"/>
</dbReference>
<gene>
    <name evidence="7" type="ORF">ACFPJ6_04490</name>
</gene>
<dbReference type="Gene3D" id="3.90.180.10">
    <property type="entry name" value="Medium-chain alcohol dehydrogenases, catalytic domain"/>
    <property type="match status" value="1"/>
</dbReference>
<accession>A0ABW0GLP0</accession>
<organism evidence="7 8">
    <name type="scientific">Aquipuribacter nitratireducens</name>
    <dbReference type="NCBI Taxonomy" id="650104"/>
    <lineage>
        <taxon>Bacteria</taxon>
        <taxon>Bacillati</taxon>
        <taxon>Actinomycetota</taxon>
        <taxon>Actinomycetes</taxon>
        <taxon>Micrococcales</taxon>
        <taxon>Intrasporangiaceae</taxon>
        <taxon>Aquipuribacter</taxon>
    </lineage>
</organism>
<keyword evidence="8" id="KW-1185">Reference proteome</keyword>
<dbReference type="SUPFAM" id="SSF51735">
    <property type="entry name" value="NAD(P)-binding Rossmann-fold domains"/>
    <property type="match status" value="1"/>
</dbReference>
<keyword evidence="4" id="KW-0560">Oxidoreductase</keyword>
<dbReference type="InterPro" id="IPR050129">
    <property type="entry name" value="Zn_alcohol_dh"/>
</dbReference>
<comment type="caution">
    <text evidence="7">The sequence shown here is derived from an EMBL/GenBank/DDBJ whole genome shotgun (WGS) entry which is preliminary data.</text>
</comment>
<comment type="similarity">
    <text evidence="5">Belongs to the zinc-containing alcohol dehydrogenase family.</text>
</comment>
<sequence>MRAVVVESFGVQPVVRDVDAPAPPPGGVVVAVEATGLCRSDWHAWAGHDPDVVLPHVPGHELAGTVAAVGDGVDGVAVGDRVTAPFVLACGSCAPCRAGEQQVCARQEQPGFTYWGSFAERVAVPRAAVNLVRLPDDVSTDAAALLGCRYATAFRTLVHVARLQAGETLAVHGCGGVGLAAVQVAVAGGARVVAVDPSPAARDLARSLGAERTVDPTGLAWTEVASAVRDSAGGPVDVSVDALGSEATCAASLAGLRPRGRHVQVGLLPAVLGDPAVPLRLVVGGELQLLGSHGMPAHAYPGLLALVAAGRLDPERAVTRTVDLDGAAAALAAMGDAPGSGVTLVRP</sequence>
<dbReference type="InterPro" id="IPR013154">
    <property type="entry name" value="ADH-like_N"/>
</dbReference>
<reference evidence="8" key="1">
    <citation type="journal article" date="2019" name="Int. J. Syst. Evol. Microbiol.">
        <title>The Global Catalogue of Microorganisms (GCM) 10K type strain sequencing project: providing services to taxonomists for standard genome sequencing and annotation.</title>
        <authorList>
            <consortium name="The Broad Institute Genomics Platform"/>
            <consortium name="The Broad Institute Genome Sequencing Center for Infectious Disease"/>
            <person name="Wu L."/>
            <person name="Ma J."/>
        </authorList>
    </citation>
    <scope>NUCLEOTIDE SEQUENCE [LARGE SCALE GENOMIC DNA]</scope>
    <source>
        <strain evidence="8">CCUG 43114</strain>
    </source>
</reference>
<dbReference type="SUPFAM" id="SSF50129">
    <property type="entry name" value="GroES-like"/>
    <property type="match status" value="1"/>
</dbReference>